<reference evidence="3" key="1">
    <citation type="submission" date="2017-08" db="EMBL/GenBank/DDBJ databases">
        <authorList>
            <person name="Huang Z."/>
        </authorList>
    </citation>
    <scope>NUCLEOTIDE SEQUENCE [LARGE SCALE GENOMIC DNA]</scope>
    <source>
        <strain evidence="3">SA5d-4</strain>
    </source>
</reference>
<evidence type="ECO:0000313" key="3">
    <source>
        <dbReference type="Proteomes" id="UP000217083"/>
    </source>
</evidence>
<feature type="transmembrane region" description="Helical" evidence="1">
    <location>
        <begin position="63"/>
        <end position="83"/>
    </location>
</feature>
<keyword evidence="1" id="KW-0812">Transmembrane</keyword>
<keyword evidence="3" id="KW-1185">Reference proteome</keyword>
<sequence length="139" mass="15173">MVFILIGIILYLNVLVIVFVYYLLWKKRKVIGFQLGMNISMAAGGLSGMCSGIILIYQFPLYFVTVTVISTIFGVLVGSMYGGMFDFQTILSGWISGLMAGVMSPMVGAAAGQSEGFIFFVEGIFILLFLVISTSTKYN</sequence>
<keyword evidence="1" id="KW-1133">Transmembrane helix</keyword>
<feature type="transmembrane region" description="Helical" evidence="1">
    <location>
        <begin position="117"/>
        <end position="136"/>
    </location>
</feature>
<feature type="transmembrane region" description="Helical" evidence="1">
    <location>
        <begin position="6"/>
        <end position="25"/>
    </location>
</feature>
<reference evidence="2 3" key="2">
    <citation type="submission" date="2017-09" db="EMBL/GenBank/DDBJ databases">
        <title>Bacillus patelloidae sp. nov., isolated from the intestinal tract of a marine limpet.</title>
        <authorList>
            <person name="Liu R."/>
            <person name="Dong C."/>
            <person name="Shao Z."/>
        </authorList>
    </citation>
    <scope>NUCLEOTIDE SEQUENCE [LARGE SCALE GENOMIC DNA]</scope>
    <source>
        <strain evidence="2 3">SA5d-4</strain>
    </source>
</reference>
<evidence type="ECO:0000313" key="2">
    <source>
        <dbReference type="EMBL" id="OZM57123.1"/>
    </source>
</evidence>
<organism evidence="2 3">
    <name type="scientific">Lottiidibacillus patelloidae</name>
    <dbReference type="NCBI Taxonomy" id="2670334"/>
    <lineage>
        <taxon>Bacteria</taxon>
        <taxon>Bacillati</taxon>
        <taxon>Bacillota</taxon>
        <taxon>Bacilli</taxon>
        <taxon>Bacillales</taxon>
        <taxon>Bacillaceae</taxon>
        <taxon>Lottiidibacillus</taxon>
    </lineage>
</organism>
<dbReference type="EMBL" id="NPIA01000003">
    <property type="protein sequence ID" value="OZM57123.1"/>
    <property type="molecule type" value="Genomic_DNA"/>
</dbReference>
<dbReference type="Proteomes" id="UP000217083">
    <property type="component" value="Unassembled WGS sequence"/>
</dbReference>
<keyword evidence="1" id="KW-0472">Membrane</keyword>
<name>A0A263BTQ8_9BACI</name>
<feature type="transmembrane region" description="Helical" evidence="1">
    <location>
        <begin position="90"/>
        <end position="111"/>
    </location>
</feature>
<feature type="transmembrane region" description="Helical" evidence="1">
    <location>
        <begin position="37"/>
        <end position="57"/>
    </location>
</feature>
<dbReference type="AlphaFoldDB" id="A0A263BTQ8"/>
<accession>A0A263BTQ8</accession>
<evidence type="ECO:0000256" key="1">
    <source>
        <dbReference type="SAM" id="Phobius"/>
    </source>
</evidence>
<proteinExistence type="predicted"/>
<gene>
    <name evidence="2" type="ORF">CIB95_06540</name>
</gene>
<protein>
    <recommendedName>
        <fullName evidence="4">DUF4203 domain-containing protein</fullName>
    </recommendedName>
</protein>
<comment type="caution">
    <text evidence="2">The sequence shown here is derived from an EMBL/GenBank/DDBJ whole genome shotgun (WGS) entry which is preliminary data.</text>
</comment>
<evidence type="ECO:0008006" key="4">
    <source>
        <dbReference type="Google" id="ProtNLM"/>
    </source>
</evidence>